<evidence type="ECO:0000313" key="2">
    <source>
        <dbReference type="EMBL" id="NEZ56017.1"/>
    </source>
</evidence>
<dbReference type="EMBL" id="QXHD01000004">
    <property type="protein sequence ID" value="NEZ56017.1"/>
    <property type="molecule type" value="Genomic_DNA"/>
</dbReference>
<dbReference type="AlphaFoldDB" id="A0A6M0RIH0"/>
<feature type="region of interest" description="Disordered" evidence="1">
    <location>
        <begin position="1"/>
        <end position="21"/>
    </location>
</feature>
<evidence type="ECO:0000313" key="3">
    <source>
        <dbReference type="Proteomes" id="UP000481033"/>
    </source>
</evidence>
<evidence type="ECO:0000256" key="1">
    <source>
        <dbReference type="SAM" id="MobiDB-lite"/>
    </source>
</evidence>
<keyword evidence="3" id="KW-1185">Reference proteome</keyword>
<dbReference type="InterPro" id="IPR022264">
    <property type="entry name" value="Microcy/ptell_bactrcn_lead_pep"/>
</dbReference>
<sequence length="84" mass="8781">MDKKNLMPNQASPINRMTTGQLPPELAELAEETLCSHDEAITPSGSCFSNISCAAGGVFGFGIGGFNDAKFCAGLCSYEGDDTE</sequence>
<comment type="caution">
    <text evidence="2">The sequence shown here is derived from an EMBL/GenBank/DDBJ whole genome shotgun (WGS) entry which is preliminary data.</text>
</comment>
<name>A0A6M0RIH0_9CYAN</name>
<dbReference type="InterPro" id="IPR044050">
    <property type="entry name" value="DUF5837"/>
</dbReference>
<dbReference type="Pfam" id="PF19155">
    <property type="entry name" value="DUF5837"/>
    <property type="match status" value="1"/>
</dbReference>
<gene>
    <name evidence="2" type="ORF">DXZ20_10095</name>
</gene>
<dbReference type="NCBIfam" id="TIGR03678">
    <property type="entry name" value="het_cyc_patell"/>
    <property type="match status" value="1"/>
</dbReference>
<feature type="compositionally biased region" description="Polar residues" evidence="1">
    <location>
        <begin position="7"/>
        <end position="21"/>
    </location>
</feature>
<organism evidence="2 3">
    <name type="scientific">Adonisia turfae CCMR0081</name>
    <dbReference type="NCBI Taxonomy" id="2292702"/>
    <lineage>
        <taxon>Bacteria</taxon>
        <taxon>Bacillati</taxon>
        <taxon>Cyanobacteriota</taxon>
        <taxon>Adonisia</taxon>
        <taxon>Adonisia turfae</taxon>
    </lineage>
</organism>
<proteinExistence type="predicted"/>
<dbReference type="RefSeq" id="WP_163697929.1">
    <property type="nucleotide sequence ID" value="NZ_QXHD01000004.1"/>
</dbReference>
<reference evidence="2 3" key="1">
    <citation type="journal article" date="2020" name="Microb. Ecol.">
        <title>Ecogenomics of the Marine Benthic Filamentous Cyanobacterium Adonisia.</title>
        <authorList>
            <person name="Walter J.M."/>
            <person name="Coutinho F.H."/>
            <person name="Leomil L."/>
            <person name="Hargreaves P.I."/>
            <person name="Campeao M.E."/>
            <person name="Vieira V.V."/>
            <person name="Silva B.S."/>
            <person name="Fistarol G.O."/>
            <person name="Salomon P.S."/>
            <person name="Sawabe T."/>
            <person name="Mino S."/>
            <person name="Hosokawa M."/>
            <person name="Miyashita H."/>
            <person name="Maruyama F."/>
            <person name="van Verk M.C."/>
            <person name="Dutilh B.E."/>
            <person name="Thompson C.C."/>
            <person name="Thompson F.L."/>
        </authorList>
    </citation>
    <scope>NUCLEOTIDE SEQUENCE [LARGE SCALE GENOMIC DNA]</scope>
    <source>
        <strain evidence="2 3">CCMR0081</strain>
    </source>
</reference>
<protein>
    <submittedName>
        <fullName evidence="2">Microcyclamide/patellamide family RiPP</fullName>
    </submittedName>
</protein>
<dbReference type="Proteomes" id="UP000481033">
    <property type="component" value="Unassembled WGS sequence"/>
</dbReference>
<accession>A0A6M0RIH0</accession>